<evidence type="ECO:0000313" key="1">
    <source>
        <dbReference type="EMBL" id="CCF49894.1"/>
    </source>
</evidence>
<dbReference type="AlphaFoldDB" id="I2FSK1"/>
<organism evidence="1 2">
    <name type="scientific">Ustilago hordei</name>
    <name type="common">Barley covered smut fungus</name>
    <dbReference type="NCBI Taxonomy" id="120017"/>
    <lineage>
        <taxon>Eukaryota</taxon>
        <taxon>Fungi</taxon>
        <taxon>Dikarya</taxon>
        <taxon>Basidiomycota</taxon>
        <taxon>Ustilaginomycotina</taxon>
        <taxon>Ustilaginomycetes</taxon>
        <taxon>Ustilaginales</taxon>
        <taxon>Ustilaginaceae</taxon>
        <taxon>Ustilago</taxon>
    </lineage>
</organism>
<keyword evidence="2" id="KW-1185">Reference proteome</keyword>
<dbReference type="Proteomes" id="UP000006174">
    <property type="component" value="Unassembled WGS sequence"/>
</dbReference>
<proteinExistence type="predicted"/>
<accession>I2FSK1</accession>
<name>I2FSK1_USTHO</name>
<gene>
    <name evidence="1" type="ORF">UHOR_13968</name>
</gene>
<comment type="caution">
    <text evidence="1">The sequence shown here is derived from an EMBL/GenBank/DDBJ whole genome shotgun (WGS) entry which is preliminary data.</text>
</comment>
<reference evidence="1 2" key="1">
    <citation type="journal article" date="2012" name="Plant Cell">
        <title>Genome comparison of barley and maize smut fungi reveals targeted loss of RNA silencing components and species-specific presence of transposable elements.</title>
        <authorList>
            <person name="Laurie J.D."/>
            <person name="Ali S."/>
            <person name="Linning R."/>
            <person name="Mannhaupt G."/>
            <person name="Wong P."/>
            <person name="Gueldener U."/>
            <person name="Muensterkoetter M."/>
            <person name="Moore R."/>
            <person name="Kahmann R."/>
            <person name="Bakkeren G."/>
            <person name="Schirawski J."/>
        </authorList>
    </citation>
    <scope>NUCLEOTIDE SEQUENCE [LARGE SCALE GENOMIC DNA]</scope>
    <source>
        <strain evidence="2">Uh4875-4</strain>
    </source>
</reference>
<evidence type="ECO:0000313" key="2">
    <source>
        <dbReference type="Proteomes" id="UP000006174"/>
    </source>
</evidence>
<sequence length="155" mass="16236">MAEIEVAGEVVVDLDMIAPDLGAELDTALTKGGNMLQVPTQIMDPGDMPLLQTPCSDTIPSIYDSVSVLESDCTESPDPLDLPSYTAFAATCSETQAITLGNHHLNHMAFTAMVMNGTALVASGQQLHSADGILLEPFSLNELSCAITGASGKRQ</sequence>
<dbReference type="EMBL" id="CAGI01000149">
    <property type="protein sequence ID" value="CCF49894.1"/>
    <property type="molecule type" value="Genomic_DNA"/>
</dbReference>
<dbReference type="HOGENOM" id="CLU_054443_1_0_1"/>
<protein>
    <submittedName>
        <fullName evidence="1">Uncharacterized protein</fullName>
    </submittedName>
</protein>